<dbReference type="Proteomes" id="UP000190813">
    <property type="component" value="Unassembled WGS sequence"/>
</dbReference>
<proteinExistence type="predicted"/>
<feature type="domain" description="Thioredoxin" evidence="1">
    <location>
        <begin position="311"/>
        <end position="443"/>
    </location>
</feature>
<gene>
    <name evidence="2" type="ORF">BAZ10_11915</name>
</gene>
<dbReference type="AlphaFoldDB" id="A0A1T3M9A2"/>
<keyword evidence="3" id="KW-1185">Reference proteome</keyword>
<comment type="caution">
    <text evidence="2">The sequence shown here is derived from an EMBL/GenBank/DDBJ whole genome shotgun (WGS) entry which is preliminary data.</text>
</comment>
<dbReference type="Pfam" id="PF00578">
    <property type="entry name" value="AhpC-TSA"/>
    <property type="match status" value="1"/>
</dbReference>
<dbReference type="InterPro" id="IPR013766">
    <property type="entry name" value="Thioredoxin_domain"/>
</dbReference>
<sequence>MNTKFLISFLFIFSIFKAQNIKINAPVYAGHSYIFIISQGGEEKTLSQARVPANGKFTLHIPKEYAPYKGFARWLIDDSAEGGGLDLYIAGKDFSSSITLDPATTEKKYIIDTDNAAQSEMGELLSEEGAILTRYYTLQRKLDTLKPTDASYQDTKRDYQKEILAYNNFQKNMKSTSEDISQYIQITNINNDIAPVLSEDPKDITKATYEYITNELDWQMLYTSGQWNEIVNIWLGTHLREIKNPNLFAEDFQKATGRIKSPKLYTALAEEIAKTLAMQGQDEYIAALVPIIKSSGKISGYNGYLTSYTKGVLGSQASDLILPNEGTGNKTKIIKIADKAFQQTLLFFYQSVDCITCDQQLRELTRNYEKLANQGVRVIAISADKEEKDFTNRARTFPWKDTYCDYKGKAGINFKNYSVIGGPTIILVDANGKILSRGASINF</sequence>
<evidence type="ECO:0000259" key="1">
    <source>
        <dbReference type="PROSITE" id="PS51352"/>
    </source>
</evidence>
<dbReference type="InterPro" id="IPR000866">
    <property type="entry name" value="AhpC/TSA"/>
</dbReference>
<dbReference type="RefSeq" id="WP_078773213.1">
    <property type="nucleotide sequence ID" value="NZ_CBCSBR010000044.1"/>
</dbReference>
<reference evidence="2 3" key="1">
    <citation type="submission" date="2016-06" db="EMBL/GenBank/DDBJ databases">
        <title>Revisiting the taxonomy of the Elizabethkingia Genus based on Whole-Genome Sequencing, Optical Mapping, and MALDI-TOF.</title>
        <authorList>
            <person name="Nicholson A.C."/>
        </authorList>
    </citation>
    <scope>NUCLEOTIDE SEQUENCE [LARGE SCALE GENOMIC DNA]</scope>
    <source>
        <strain evidence="2 3">G4070</strain>
    </source>
</reference>
<dbReference type="PROSITE" id="PS51352">
    <property type="entry name" value="THIOREDOXIN_2"/>
    <property type="match status" value="1"/>
</dbReference>
<dbReference type="SUPFAM" id="SSF52833">
    <property type="entry name" value="Thioredoxin-like"/>
    <property type="match status" value="1"/>
</dbReference>
<organism evidence="2 3">
    <name type="scientific">Elizabethkingia occulta</name>
    <dbReference type="NCBI Taxonomy" id="1867263"/>
    <lineage>
        <taxon>Bacteria</taxon>
        <taxon>Pseudomonadati</taxon>
        <taxon>Bacteroidota</taxon>
        <taxon>Flavobacteriia</taxon>
        <taxon>Flavobacteriales</taxon>
        <taxon>Weeksellaceae</taxon>
        <taxon>Elizabethkingia</taxon>
    </lineage>
</organism>
<name>A0A1T3M9A2_9FLAO</name>
<dbReference type="InterPro" id="IPR036249">
    <property type="entry name" value="Thioredoxin-like_sf"/>
</dbReference>
<dbReference type="GO" id="GO:0016209">
    <property type="term" value="F:antioxidant activity"/>
    <property type="evidence" value="ECO:0007669"/>
    <property type="project" value="InterPro"/>
</dbReference>
<dbReference type="EMBL" id="MAHX01000021">
    <property type="protein sequence ID" value="OPC61163.1"/>
    <property type="molecule type" value="Genomic_DNA"/>
</dbReference>
<accession>A0A1T3M9A2</accession>
<evidence type="ECO:0000313" key="2">
    <source>
        <dbReference type="EMBL" id="OPC61163.1"/>
    </source>
</evidence>
<dbReference type="GO" id="GO:0016491">
    <property type="term" value="F:oxidoreductase activity"/>
    <property type="evidence" value="ECO:0007669"/>
    <property type="project" value="InterPro"/>
</dbReference>
<protein>
    <submittedName>
        <fullName evidence="2">Alkyl hydroperoxide reductase</fullName>
    </submittedName>
</protein>
<evidence type="ECO:0000313" key="3">
    <source>
        <dbReference type="Proteomes" id="UP000190813"/>
    </source>
</evidence>
<dbReference type="Gene3D" id="3.40.30.10">
    <property type="entry name" value="Glutaredoxin"/>
    <property type="match status" value="1"/>
</dbReference>